<organism evidence="1 2">
    <name type="scientific">Panagrolaimus sp. PS1159</name>
    <dbReference type="NCBI Taxonomy" id="55785"/>
    <lineage>
        <taxon>Eukaryota</taxon>
        <taxon>Metazoa</taxon>
        <taxon>Ecdysozoa</taxon>
        <taxon>Nematoda</taxon>
        <taxon>Chromadorea</taxon>
        <taxon>Rhabditida</taxon>
        <taxon>Tylenchina</taxon>
        <taxon>Panagrolaimomorpha</taxon>
        <taxon>Panagrolaimoidea</taxon>
        <taxon>Panagrolaimidae</taxon>
        <taxon>Panagrolaimus</taxon>
    </lineage>
</organism>
<dbReference type="Proteomes" id="UP000887580">
    <property type="component" value="Unplaced"/>
</dbReference>
<accession>A0AC35GER8</accession>
<evidence type="ECO:0000313" key="1">
    <source>
        <dbReference type="Proteomes" id="UP000887580"/>
    </source>
</evidence>
<proteinExistence type="predicted"/>
<reference evidence="2" key="1">
    <citation type="submission" date="2022-11" db="UniProtKB">
        <authorList>
            <consortium name="WormBaseParasite"/>
        </authorList>
    </citation>
    <scope>IDENTIFICATION</scope>
</reference>
<protein>
    <submittedName>
        <fullName evidence="2">Uncharacterized protein</fullName>
    </submittedName>
</protein>
<sequence>MKRCCGFGKILYFTAMFISVILTVLSLIIPQWLINNKSDTLIKNIGLLDSDPYISGSLKSQWYFGAIAWSLIADCIAFFNFIAFGLACSRPTQCYLAMRRSSVISCYVVGQFSVCIVAFPIEFYSKNSNSNIDIGISYFLLCGAEAAALIGVVTGFVTSQIMYNALERRWDKRYYSQCSLCLPF</sequence>
<name>A0AC35GER8_9BILA</name>
<evidence type="ECO:0000313" key="2">
    <source>
        <dbReference type="WBParaSite" id="PS1159_v2.g4297.t1"/>
    </source>
</evidence>
<dbReference type="WBParaSite" id="PS1159_v2.g4297.t1">
    <property type="protein sequence ID" value="PS1159_v2.g4297.t1"/>
    <property type="gene ID" value="PS1159_v2.g4297"/>
</dbReference>